<proteinExistence type="predicted"/>
<accession>A0ABM9KEE2</accession>
<gene>
    <name evidence="1" type="ORF">LMG18101_05238</name>
</gene>
<dbReference type="EMBL" id="CATZLL010000031">
    <property type="protein sequence ID" value="CAJ0822882.1"/>
    <property type="molecule type" value="Genomic_DNA"/>
</dbReference>
<keyword evidence="2" id="KW-1185">Reference proteome</keyword>
<dbReference type="Proteomes" id="UP001189757">
    <property type="component" value="Unassembled WGS sequence"/>
</dbReference>
<evidence type="ECO:0000313" key="1">
    <source>
        <dbReference type="EMBL" id="CAJ0822882.1"/>
    </source>
</evidence>
<organism evidence="1 2">
    <name type="scientific">Ralstonia flaminis</name>
    <dbReference type="NCBI Taxonomy" id="3058597"/>
    <lineage>
        <taxon>Bacteria</taxon>
        <taxon>Pseudomonadati</taxon>
        <taxon>Pseudomonadota</taxon>
        <taxon>Betaproteobacteria</taxon>
        <taxon>Burkholderiales</taxon>
        <taxon>Burkholderiaceae</taxon>
        <taxon>Ralstonia</taxon>
    </lineage>
</organism>
<sequence length="605" mass="60695">MVGQGVGIAIGAQDKFSWSQVGRTALSAGVTAGIGGGLADLARTSTGMTQTVLSSAAARVGVASAMTQGIGVATGLQSSFNWRGVAAAAAGGQVGAELGGALNGKLGSGFAGSVAQGSITGFAGGMTTAALQGGRIAAVQVATDAFGNALGGSLVDQMGSARSSQEDVLGQKIAELQRSPIWNAPGIDSTPSSSSFDSDAAYNQLVAAFSAPQNGTGRAPGVLLAANGVTEPGQPVAVSDAVGGLVRAASLDGHAARVAELQAMAGRALSAGEGDYVDANGVLNVLITGTVEPQTLPMGSTAWDPSMKSIVPDSQVVARGVTENGRGWERWDSGATAYAVPNPVLDVQELPPLSRADVGATFVPTKTEGGFWRGLTGDYRSVMEGPAPLSEKIGSGMRAVGGAVAHPFVELGNQYRDIWSLATGSPDSLRSDLRQNMVQGDYLGATLTQVGVLAGVAPLAAGAAGRMFATGVAAEGANANIVYRALTSADGEALAAGRDIVAKAPSGTWTAAEHVANAGPGAGGAAANSPWVSTTKVLDVARAYEGGNGIIAVDLNKVGSLQAEVWRSAPRVNGVDGLAYHRSIWAQEVTIYQTIPKEAIKGFVK</sequence>
<comment type="caution">
    <text evidence="1">The sequence shown here is derived from an EMBL/GenBank/DDBJ whole genome shotgun (WGS) entry which is preliminary data.</text>
</comment>
<evidence type="ECO:0000313" key="2">
    <source>
        <dbReference type="Proteomes" id="UP001189757"/>
    </source>
</evidence>
<name>A0ABM9KEE2_9RALS</name>
<protein>
    <submittedName>
        <fullName evidence="1">Uncharacterized protein</fullName>
    </submittedName>
</protein>
<reference evidence="1 2" key="1">
    <citation type="submission" date="2023-07" db="EMBL/GenBank/DDBJ databases">
        <authorList>
            <person name="Peeters C."/>
        </authorList>
    </citation>
    <scope>NUCLEOTIDE SEQUENCE [LARGE SCALE GENOMIC DNA]</scope>
    <source>
        <strain evidence="1 2">LMG 18101</strain>
    </source>
</reference>